<dbReference type="EMBL" id="CM023488">
    <property type="protein sequence ID" value="KAH6924729.1"/>
    <property type="molecule type" value="Genomic_DNA"/>
</dbReference>
<comment type="caution">
    <text evidence="1">The sequence shown here is derived from an EMBL/GenBank/DDBJ whole genome shotgun (WGS) entry which is preliminary data.</text>
</comment>
<evidence type="ECO:0000313" key="2">
    <source>
        <dbReference type="Proteomes" id="UP000821845"/>
    </source>
</evidence>
<sequence length="133" mass="13756">MSGLNVSAASVRTRSIGDAEQAAISLALTTKDPPPIFSDSVTSVGSFDANQISLAARSILTKSTVFPHELTWFPAYMGASADGIANPNEMARARVRGLLRHGQTSPPHAAGETSGGGINGDPLATFHEVTAHT</sequence>
<evidence type="ECO:0000313" key="1">
    <source>
        <dbReference type="EMBL" id="KAH6924729.1"/>
    </source>
</evidence>
<name>A0ACB7RW33_HYAAI</name>
<keyword evidence="2" id="KW-1185">Reference proteome</keyword>
<organism evidence="1 2">
    <name type="scientific">Hyalomma asiaticum</name>
    <name type="common">Tick</name>
    <dbReference type="NCBI Taxonomy" id="266040"/>
    <lineage>
        <taxon>Eukaryota</taxon>
        <taxon>Metazoa</taxon>
        <taxon>Ecdysozoa</taxon>
        <taxon>Arthropoda</taxon>
        <taxon>Chelicerata</taxon>
        <taxon>Arachnida</taxon>
        <taxon>Acari</taxon>
        <taxon>Parasitiformes</taxon>
        <taxon>Ixodida</taxon>
        <taxon>Ixodoidea</taxon>
        <taxon>Ixodidae</taxon>
        <taxon>Hyalomminae</taxon>
        <taxon>Hyalomma</taxon>
    </lineage>
</organism>
<accession>A0ACB7RW33</accession>
<proteinExistence type="predicted"/>
<reference evidence="1" key="1">
    <citation type="submission" date="2020-05" db="EMBL/GenBank/DDBJ databases">
        <title>Large-scale comparative analyses of tick genomes elucidate their genetic diversity and vector capacities.</title>
        <authorList>
            <person name="Jia N."/>
            <person name="Wang J."/>
            <person name="Shi W."/>
            <person name="Du L."/>
            <person name="Sun Y."/>
            <person name="Zhan W."/>
            <person name="Jiang J."/>
            <person name="Wang Q."/>
            <person name="Zhang B."/>
            <person name="Ji P."/>
            <person name="Sakyi L.B."/>
            <person name="Cui X."/>
            <person name="Yuan T."/>
            <person name="Jiang B."/>
            <person name="Yang W."/>
            <person name="Lam T.T.-Y."/>
            <person name="Chang Q."/>
            <person name="Ding S."/>
            <person name="Wang X."/>
            <person name="Zhu J."/>
            <person name="Ruan X."/>
            <person name="Zhao L."/>
            <person name="Wei J."/>
            <person name="Que T."/>
            <person name="Du C."/>
            <person name="Cheng J."/>
            <person name="Dai P."/>
            <person name="Han X."/>
            <person name="Huang E."/>
            <person name="Gao Y."/>
            <person name="Liu J."/>
            <person name="Shao H."/>
            <person name="Ye R."/>
            <person name="Li L."/>
            <person name="Wei W."/>
            <person name="Wang X."/>
            <person name="Wang C."/>
            <person name="Yang T."/>
            <person name="Huo Q."/>
            <person name="Li W."/>
            <person name="Guo W."/>
            <person name="Chen H."/>
            <person name="Zhou L."/>
            <person name="Ni X."/>
            <person name="Tian J."/>
            <person name="Zhou Y."/>
            <person name="Sheng Y."/>
            <person name="Liu T."/>
            <person name="Pan Y."/>
            <person name="Xia L."/>
            <person name="Li J."/>
            <person name="Zhao F."/>
            <person name="Cao W."/>
        </authorList>
    </citation>
    <scope>NUCLEOTIDE SEQUENCE</scope>
    <source>
        <strain evidence="1">Hyas-2018</strain>
    </source>
</reference>
<gene>
    <name evidence="1" type="ORF">HPB50_023276</name>
</gene>
<dbReference type="Proteomes" id="UP000821845">
    <property type="component" value="Chromosome 8"/>
</dbReference>
<protein>
    <submittedName>
        <fullName evidence="1">Uncharacterized protein</fullName>
    </submittedName>
</protein>